<proteinExistence type="predicted"/>
<dbReference type="GO" id="GO:0016747">
    <property type="term" value="F:acyltransferase activity, transferring groups other than amino-acyl groups"/>
    <property type="evidence" value="ECO:0007669"/>
    <property type="project" value="InterPro"/>
</dbReference>
<dbReference type="OrthoDB" id="3828793at2"/>
<dbReference type="InterPro" id="IPR050832">
    <property type="entry name" value="Bact_Acetyltransf"/>
</dbReference>
<evidence type="ECO:0000313" key="5">
    <source>
        <dbReference type="EMBL" id="TNC27575.1"/>
    </source>
</evidence>
<gene>
    <name evidence="5" type="ORF">FHE65_34145</name>
</gene>
<dbReference type="CDD" id="cd04301">
    <property type="entry name" value="NAT_SF"/>
    <property type="match status" value="1"/>
</dbReference>
<keyword evidence="1 5" id="KW-0808">Transferase</keyword>
<evidence type="ECO:0000256" key="2">
    <source>
        <dbReference type="ARBA" id="ARBA00023315"/>
    </source>
</evidence>
<dbReference type="InterPro" id="IPR016181">
    <property type="entry name" value="Acyl_CoA_acyltransferase"/>
</dbReference>
<organism evidence="5 6">
    <name type="scientific">Mumia zhuanghuii</name>
    <dbReference type="NCBI Taxonomy" id="2585211"/>
    <lineage>
        <taxon>Bacteria</taxon>
        <taxon>Bacillati</taxon>
        <taxon>Actinomycetota</taxon>
        <taxon>Actinomycetes</taxon>
        <taxon>Propionibacteriales</taxon>
        <taxon>Nocardioidaceae</taxon>
        <taxon>Mumia</taxon>
    </lineage>
</organism>
<feature type="domain" description="N-acetyltransferase" evidence="4">
    <location>
        <begin position="58"/>
        <end position="220"/>
    </location>
</feature>
<dbReference type="SUPFAM" id="SSF55729">
    <property type="entry name" value="Acyl-CoA N-acyltransferases (Nat)"/>
    <property type="match status" value="1"/>
</dbReference>
<feature type="region of interest" description="Disordered" evidence="3">
    <location>
        <begin position="1"/>
        <end position="24"/>
    </location>
</feature>
<sequence length="253" mass="27066">MPEPTSTASTFTTVPAPMNNASPQLRRTAPDLVTGALPRRSVSPLARPEGGLVARTPLEVREAVPADARALIDLWSVCVSGDPGASEGSSVVRLWEAPSLTEAAEAVRLLEADPRRRLCVATVADNVVGAIQLELTTRTPLHLSSTVIVSELHVDPRSRRRGVASSLMGVAAQWAEDVGSSVVYAWAPSASRDAHRFLTRIGFGQFATVRAARVRTLRARAVGRGSSRSTGRLIAVRRSLQRTHEALARSARD</sequence>
<reference evidence="5 6" key="1">
    <citation type="submission" date="2019-05" db="EMBL/GenBank/DDBJ databases">
        <title>Mumia sp. nov., isolated from the intestinal contents of plateau pika (Ochotona curzoniae) in the Qinghai-Tibet plateau of China.</title>
        <authorList>
            <person name="Tian Z."/>
        </authorList>
    </citation>
    <scope>NUCLEOTIDE SEQUENCE [LARGE SCALE GENOMIC DNA]</scope>
    <source>
        <strain evidence="6">527</strain>
    </source>
</reference>
<dbReference type="Pfam" id="PF00583">
    <property type="entry name" value="Acetyltransf_1"/>
    <property type="match status" value="1"/>
</dbReference>
<comment type="caution">
    <text evidence="5">The sequence shown here is derived from an EMBL/GenBank/DDBJ whole genome shotgun (WGS) entry which is preliminary data.</text>
</comment>
<dbReference type="InterPro" id="IPR000182">
    <property type="entry name" value="GNAT_dom"/>
</dbReference>
<protein>
    <submittedName>
        <fullName evidence="5">GNAT family N-acetyltransferase</fullName>
    </submittedName>
</protein>
<keyword evidence="2" id="KW-0012">Acyltransferase</keyword>
<dbReference type="EMBL" id="VDFR01000237">
    <property type="protein sequence ID" value="TNC27575.1"/>
    <property type="molecule type" value="Genomic_DNA"/>
</dbReference>
<evidence type="ECO:0000256" key="1">
    <source>
        <dbReference type="ARBA" id="ARBA00022679"/>
    </source>
</evidence>
<dbReference type="PROSITE" id="PS51186">
    <property type="entry name" value="GNAT"/>
    <property type="match status" value="1"/>
</dbReference>
<accession>A0A5C4M386</accession>
<evidence type="ECO:0000256" key="3">
    <source>
        <dbReference type="SAM" id="MobiDB-lite"/>
    </source>
</evidence>
<name>A0A5C4M386_9ACTN</name>
<evidence type="ECO:0000313" key="6">
    <source>
        <dbReference type="Proteomes" id="UP000306740"/>
    </source>
</evidence>
<dbReference type="Proteomes" id="UP000306740">
    <property type="component" value="Unassembled WGS sequence"/>
</dbReference>
<evidence type="ECO:0000259" key="4">
    <source>
        <dbReference type="PROSITE" id="PS51186"/>
    </source>
</evidence>
<dbReference type="AlphaFoldDB" id="A0A5C4M386"/>
<dbReference type="Gene3D" id="3.40.630.30">
    <property type="match status" value="1"/>
</dbReference>
<dbReference type="PANTHER" id="PTHR43877">
    <property type="entry name" value="AMINOALKYLPHOSPHONATE N-ACETYLTRANSFERASE-RELATED-RELATED"/>
    <property type="match status" value="1"/>
</dbReference>